<accession>A0A1B7MVU0</accession>
<evidence type="ECO:0000313" key="2">
    <source>
        <dbReference type="EMBL" id="OAX36724.1"/>
    </source>
</evidence>
<keyword evidence="3" id="KW-1185">Reference proteome</keyword>
<feature type="signal peptide" evidence="1">
    <location>
        <begin position="1"/>
        <end position="24"/>
    </location>
</feature>
<feature type="chain" id="PRO_5008597589" evidence="1">
    <location>
        <begin position="25"/>
        <end position="84"/>
    </location>
</feature>
<keyword evidence="1" id="KW-0732">Signal</keyword>
<dbReference type="AlphaFoldDB" id="A0A1B7MVU0"/>
<dbReference type="InParanoid" id="A0A1B7MVU0"/>
<proteinExistence type="predicted"/>
<reference evidence="2 3" key="1">
    <citation type="submission" date="2016-06" db="EMBL/GenBank/DDBJ databases">
        <title>Comparative genomics of the ectomycorrhizal sister species Rhizopogon vinicolor and Rhizopogon vesiculosus (Basidiomycota: Boletales) reveals a divergence of the mating type B locus.</title>
        <authorList>
            <consortium name="DOE Joint Genome Institute"/>
            <person name="Mujic A.B."/>
            <person name="Kuo A."/>
            <person name="Tritt A."/>
            <person name="Lipzen A."/>
            <person name="Chen C."/>
            <person name="Johnson J."/>
            <person name="Sharma A."/>
            <person name="Barry K."/>
            <person name="Grigoriev I.V."/>
            <person name="Spatafora J.W."/>
        </authorList>
    </citation>
    <scope>NUCLEOTIDE SEQUENCE [LARGE SCALE GENOMIC DNA]</scope>
    <source>
        <strain evidence="2 3">AM-OR11-026</strain>
    </source>
</reference>
<dbReference type="Proteomes" id="UP000092154">
    <property type="component" value="Unassembled WGS sequence"/>
</dbReference>
<gene>
    <name evidence="2" type="ORF">K503DRAFT_772251</name>
</gene>
<protein>
    <submittedName>
        <fullName evidence="2">Uncharacterized protein</fullName>
    </submittedName>
</protein>
<name>A0A1B7MVU0_9AGAM</name>
<dbReference type="EMBL" id="KV448398">
    <property type="protein sequence ID" value="OAX36724.1"/>
    <property type="molecule type" value="Genomic_DNA"/>
</dbReference>
<organism evidence="2 3">
    <name type="scientific">Rhizopogon vinicolor AM-OR11-026</name>
    <dbReference type="NCBI Taxonomy" id="1314800"/>
    <lineage>
        <taxon>Eukaryota</taxon>
        <taxon>Fungi</taxon>
        <taxon>Dikarya</taxon>
        <taxon>Basidiomycota</taxon>
        <taxon>Agaricomycotina</taxon>
        <taxon>Agaricomycetes</taxon>
        <taxon>Agaricomycetidae</taxon>
        <taxon>Boletales</taxon>
        <taxon>Suillineae</taxon>
        <taxon>Rhizopogonaceae</taxon>
        <taxon>Rhizopogon</taxon>
    </lineage>
</organism>
<evidence type="ECO:0000256" key="1">
    <source>
        <dbReference type="SAM" id="SignalP"/>
    </source>
</evidence>
<evidence type="ECO:0000313" key="3">
    <source>
        <dbReference type="Proteomes" id="UP000092154"/>
    </source>
</evidence>
<sequence>MPIGASAVLTASCLFLCLTYHLQAIPRNVLSPPRFLGAICGVKSVRCEAAVVGILGGICEGMGTEMDENPLVGIFRQIYRYRIS</sequence>